<dbReference type="EMBL" id="BMYU01000001">
    <property type="protein sequence ID" value="GGX28214.1"/>
    <property type="molecule type" value="Genomic_DNA"/>
</dbReference>
<dbReference type="InterPro" id="IPR022385">
    <property type="entry name" value="Rhs_assc_core"/>
</dbReference>
<proteinExistence type="predicted"/>
<dbReference type="NCBIfam" id="TIGR03696">
    <property type="entry name" value="Rhs_assc_core"/>
    <property type="match status" value="1"/>
</dbReference>
<sequence>MTVKTYWPANLGVEIDRVAGGTELNWTHTDRLDSVIGITDSWGKRRTLNGAPVNGTPTPDNLDGVTDNKGFTGHEMLDQLDLVHMNGRIYDPLVARMMSADPYIQDPLSSKSYNRYTYVWNNPTNLTDPTGCSAMAASTSQYADKDGNCDKRCQQLEDDLERESLRINPFGKGVQSNSRSADNTGGAGAANSVGGKVVRSPDYLRALVPGEIQWDDARTDFVNGHYGGAALHTGLMVGEQVLTVLTFGKYQGARAAAQTTTVFAENVLAQGAKKLPALRRAYVNEVRALEDVAFECKSSGRYSRICCSDGSSTASGIG</sequence>
<feature type="compositionally biased region" description="Polar residues" evidence="1">
    <location>
        <begin position="174"/>
        <end position="183"/>
    </location>
</feature>
<dbReference type="RefSeq" id="WP_229792957.1">
    <property type="nucleotide sequence ID" value="NZ_BMYU01000001.1"/>
</dbReference>
<organism evidence="2 3">
    <name type="scientific">Undibacterium squillarum</name>
    <dbReference type="NCBI Taxonomy" id="1131567"/>
    <lineage>
        <taxon>Bacteria</taxon>
        <taxon>Pseudomonadati</taxon>
        <taxon>Pseudomonadota</taxon>
        <taxon>Betaproteobacteria</taxon>
        <taxon>Burkholderiales</taxon>
        <taxon>Oxalobacteraceae</taxon>
        <taxon>Undibacterium</taxon>
    </lineage>
</organism>
<keyword evidence="3" id="KW-1185">Reference proteome</keyword>
<accession>A0ABQ2XPT1</accession>
<feature type="region of interest" description="Disordered" evidence="1">
    <location>
        <begin position="170"/>
        <end position="192"/>
    </location>
</feature>
<evidence type="ECO:0000256" key="1">
    <source>
        <dbReference type="SAM" id="MobiDB-lite"/>
    </source>
</evidence>
<name>A0ABQ2XPT1_9BURK</name>
<evidence type="ECO:0000313" key="3">
    <source>
        <dbReference type="Proteomes" id="UP000653343"/>
    </source>
</evidence>
<reference evidence="3" key="1">
    <citation type="journal article" date="2019" name="Int. J. Syst. Evol. Microbiol.">
        <title>The Global Catalogue of Microorganisms (GCM) 10K type strain sequencing project: providing services to taxonomists for standard genome sequencing and annotation.</title>
        <authorList>
            <consortium name="The Broad Institute Genomics Platform"/>
            <consortium name="The Broad Institute Genome Sequencing Center for Infectious Disease"/>
            <person name="Wu L."/>
            <person name="Ma J."/>
        </authorList>
    </citation>
    <scope>NUCLEOTIDE SEQUENCE [LARGE SCALE GENOMIC DNA]</scope>
    <source>
        <strain evidence="3">KCTC 23917</strain>
    </source>
</reference>
<gene>
    <name evidence="2" type="ORF">GCM10010946_01220</name>
</gene>
<comment type="caution">
    <text evidence="2">The sequence shown here is derived from an EMBL/GenBank/DDBJ whole genome shotgun (WGS) entry which is preliminary data.</text>
</comment>
<evidence type="ECO:0000313" key="2">
    <source>
        <dbReference type="EMBL" id="GGX28214.1"/>
    </source>
</evidence>
<dbReference type="Proteomes" id="UP000653343">
    <property type="component" value="Unassembled WGS sequence"/>
</dbReference>
<evidence type="ECO:0008006" key="4">
    <source>
        <dbReference type="Google" id="ProtNLM"/>
    </source>
</evidence>
<protein>
    <recommendedName>
        <fullName evidence="4">RHS repeat-associated core domain-containing protein</fullName>
    </recommendedName>
</protein>
<dbReference type="Gene3D" id="2.180.10.10">
    <property type="entry name" value="RHS repeat-associated core"/>
    <property type="match status" value="1"/>
</dbReference>